<evidence type="ECO:0000313" key="3">
    <source>
        <dbReference type="EMBL" id="KAH3666793.1"/>
    </source>
</evidence>
<reference evidence="3" key="1">
    <citation type="journal article" date="2021" name="Open Biol.">
        <title>Shared evolutionary footprints suggest mitochondrial oxidative damage underlies multiple complex I losses in fungi.</title>
        <authorList>
            <person name="Schikora-Tamarit M.A."/>
            <person name="Marcet-Houben M."/>
            <person name="Nosek J."/>
            <person name="Gabaldon T."/>
        </authorList>
    </citation>
    <scope>NUCLEOTIDE SEQUENCE</scope>
    <source>
        <strain evidence="3">CBS6075</strain>
    </source>
</reference>
<dbReference type="OrthoDB" id="3997736at2759"/>
<feature type="transmembrane region" description="Helical" evidence="2">
    <location>
        <begin position="60"/>
        <end position="81"/>
    </location>
</feature>
<proteinExistence type="predicted"/>
<dbReference type="Proteomes" id="UP000769157">
    <property type="component" value="Unassembled WGS sequence"/>
</dbReference>
<accession>A0A9P8P745</accession>
<keyword evidence="2" id="KW-0472">Membrane</keyword>
<reference evidence="3" key="2">
    <citation type="submission" date="2021-01" db="EMBL/GenBank/DDBJ databases">
        <authorList>
            <person name="Schikora-Tamarit M.A."/>
        </authorList>
    </citation>
    <scope>NUCLEOTIDE SEQUENCE</scope>
    <source>
        <strain evidence="3">CBS6075</strain>
    </source>
</reference>
<evidence type="ECO:0000313" key="4">
    <source>
        <dbReference type="Proteomes" id="UP000769157"/>
    </source>
</evidence>
<name>A0A9P8P745_9ASCO</name>
<gene>
    <name evidence="3" type="ORF">OGAPHI_003242</name>
</gene>
<evidence type="ECO:0000256" key="2">
    <source>
        <dbReference type="SAM" id="Phobius"/>
    </source>
</evidence>
<feature type="coiled-coil region" evidence="1">
    <location>
        <begin position="81"/>
        <end position="115"/>
    </location>
</feature>
<keyword evidence="2" id="KW-1133">Transmembrane helix</keyword>
<sequence>MTVRPRGLRFYSLNYPPSYFKNPSAPPKTLDQLRQAQGSGFPGSSDVEAVVSSAGKYRQLGIGLGIGLSSFAISVTLGWLLSDMSEKVQEGERQMKLLRKNQKEMLIQMQNYKKKITLASVENSKKHLMIQGKMQMHVALLREQLIDQGIDPVSIDEAIDKFEENVKMETTPTTINLWVPGESRLKSLIPDAHEYTRNK</sequence>
<dbReference type="EMBL" id="JAEUBE010000199">
    <property type="protein sequence ID" value="KAH3666793.1"/>
    <property type="molecule type" value="Genomic_DNA"/>
</dbReference>
<dbReference type="AlphaFoldDB" id="A0A9P8P745"/>
<organism evidence="3 4">
    <name type="scientific">Ogataea philodendri</name>
    <dbReference type="NCBI Taxonomy" id="1378263"/>
    <lineage>
        <taxon>Eukaryota</taxon>
        <taxon>Fungi</taxon>
        <taxon>Dikarya</taxon>
        <taxon>Ascomycota</taxon>
        <taxon>Saccharomycotina</taxon>
        <taxon>Pichiomycetes</taxon>
        <taxon>Pichiales</taxon>
        <taxon>Pichiaceae</taxon>
        <taxon>Ogataea</taxon>
    </lineage>
</organism>
<comment type="caution">
    <text evidence="3">The sequence shown here is derived from an EMBL/GenBank/DDBJ whole genome shotgun (WGS) entry which is preliminary data.</text>
</comment>
<dbReference type="GeneID" id="70235209"/>
<evidence type="ECO:0000256" key="1">
    <source>
        <dbReference type="SAM" id="Coils"/>
    </source>
</evidence>
<keyword evidence="1" id="KW-0175">Coiled coil</keyword>
<protein>
    <submittedName>
        <fullName evidence="3">Uncharacterized protein</fullName>
    </submittedName>
</protein>
<dbReference type="RefSeq" id="XP_046061749.1">
    <property type="nucleotide sequence ID" value="XM_046204200.1"/>
</dbReference>
<keyword evidence="2" id="KW-0812">Transmembrane</keyword>
<keyword evidence="4" id="KW-1185">Reference proteome</keyword>